<dbReference type="SUPFAM" id="SSF53098">
    <property type="entry name" value="Ribonuclease H-like"/>
    <property type="match status" value="1"/>
</dbReference>
<dbReference type="HOGENOM" id="CLU_009123_12_0_1"/>
<dbReference type="SUPFAM" id="SSF140996">
    <property type="entry name" value="Hermes dimerisation domain"/>
    <property type="match status" value="1"/>
</dbReference>
<proteinExistence type="predicted"/>
<evidence type="ECO:0000256" key="1">
    <source>
        <dbReference type="SAM" id="MobiDB-lite"/>
    </source>
</evidence>
<reference evidence="2" key="2">
    <citation type="submission" date="2025-08" db="UniProtKB">
        <authorList>
            <consortium name="Ensembl"/>
        </authorList>
    </citation>
    <scope>IDENTIFICATION</scope>
</reference>
<dbReference type="GeneTree" id="ENSGT00940000158431"/>
<reference evidence="3" key="1">
    <citation type="submission" date="2011-08" db="EMBL/GenBank/DDBJ databases">
        <title>The draft genome of Latimeria chalumnae.</title>
        <authorList>
            <person name="Di Palma F."/>
            <person name="Alfoldi J."/>
            <person name="Johnson J."/>
            <person name="Berlin A."/>
            <person name="Gnerre S."/>
            <person name="Jaffe D."/>
            <person name="MacCallum I."/>
            <person name="Young S."/>
            <person name="Walker B.J."/>
            <person name="Lander E."/>
            <person name="Lindblad-Toh K."/>
        </authorList>
    </citation>
    <scope>NUCLEOTIDE SEQUENCE [LARGE SCALE GENOMIC DNA]</scope>
    <source>
        <strain evidence="3">Wild caught</strain>
    </source>
</reference>
<dbReference type="InterPro" id="IPR012337">
    <property type="entry name" value="RNaseH-like_sf"/>
</dbReference>
<feature type="compositionally biased region" description="Low complexity" evidence="1">
    <location>
        <begin position="20"/>
        <end position="34"/>
    </location>
</feature>
<dbReference type="eggNOG" id="KOG1121">
    <property type="taxonomic scope" value="Eukaryota"/>
</dbReference>
<accession>H3B220</accession>
<reference evidence="2" key="3">
    <citation type="submission" date="2025-09" db="UniProtKB">
        <authorList>
            <consortium name="Ensembl"/>
        </authorList>
    </citation>
    <scope>IDENTIFICATION</scope>
</reference>
<dbReference type="Ensembl" id="ENSLACT00000016051.1">
    <property type="protein sequence ID" value="ENSLACP00000015941.1"/>
    <property type="gene ID" value="ENSLACG00000014038.1"/>
</dbReference>
<dbReference type="OMA" id="VKCYAHT"/>
<organism evidence="2 3">
    <name type="scientific">Latimeria chalumnae</name>
    <name type="common">Coelacanth</name>
    <dbReference type="NCBI Taxonomy" id="7897"/>
    <lineage>
        <taxon>Eukaryota</taxon>
        <taxon>Metazoa</taxon>
        <taxon>Chordata</taxon>
        <taxon>Craniata</taxon>
        <taxon>Vertebrata</taxon>
        <taxon>Euteleostomi</taxon>
        <taxon>Coelacanthiformes</taxon>
        <taxon>Coelacanthidae</taxon>
        <taxon>Latimeria</taxon>
    </lineage>
</organism>
<dbReference type="PANTHER" id="PTHR46481:SF4">
    <property type="entry name" value="ZINC FINGER BED DOMAIN-CONTAINING PROTEIN 4"/>
    <property type="match status" value="1"/>
</dbReference>
<evidence type="ECO:0000313" key="3">
    <source>
        <dbReference type="Proteomes" id="UP000008672"/>
    </source>
</evidence>
<keyword evidence="3" id="KW-1185">Reference proteome</keyword>
<dbReference type="AlphaFoldDB" id="H3B220"/>
<dbReference type="InterPro" id="IPR052035">
    <property type="entry name" value="ZnF_BED_domain_contain"/>
</dbReference>
<evidence type="ECO:0000313" key="2">
    <source>
        <dbReference type="Ensembl" id="ENSLACP00000015941.1"/>
    </source>
</evidence>
<evidence type="ECO:0008006" key="4">
    <source>
        <dbReference type="Google" id="ProtNLM"/>
    </source>
</evidence>
<dbReference type="EMBL" id="AFYH01060222">
    <property type="status" value="NOT_ANNOTATED_CDS"/>
    <property type="molecule type" value="Genomic_DNA"/>
</dbReference>
<name>H3B220_LATCH</name>
<sequence>GGTSNLTAHVCHHHPVKLGTASTRASSSSTAVSRQNKEGPLKLLLSGFGGSRYPQSSLKAIPITEKTVRFIAKDLRPFVVEGKEFRGLLHTMNPRYEVLNMKHFSEIVLQKKYHEVKECSSVIIPRVALTTGGWTSRATESYITIISSHTNANWELVNYILQTIMQESQTGENTGQVLKDAISEWAIPQNPPLVTDNASNMDRAGEFARCEPHVKCYAHTVNLAVQRALKVNAVARLLGCICMIVYFFSTEAQQQNGKTQLLHLPEHKLIMDVCTQWSSYDMVQRFLEFQMAVAVALQRHKKKDLNTLTDFDISLAENVADNNLKPLKTITTALRNEQVPTISFIVPLQRQLLDTLLVPKDEDSLAIMKMKHAIREDLSHCYIQHKDLLVCATVLDPRFKKFLFLKETKRYSI</sequence>
<feature type="region of interest" description="Disordered" evidence="1">
    <location>
        <begin position="1"/>
        <end position="36"/>
    </location>
</feature>
<protein>
    <recommendedName>
        <fullName evidence="4">DUF659 domain-containing protein</fullName>
    </recommendedName>
</protein>
<dbReference type="Proteomes" id="UP000008672">
    <property type="component" value="Unassembled WGS sequence"/>
</dbReference>
<dbReference type="PANTHER" id="PTHR46481">
    <property type="entry name" value="ZINC FINGER BED DOMAIN-CONTAINING PROTEIN 4"/>
    <property type="match status" value="1"/>
</dbReference>
<dbReference type="InParanoid" id="H3B220"/>